<proteinExistence type="predicted"/>
<dbReference type="PROSITE" id="PS51186">
    <property type="entry name" value="GNAT"/>
    <property type="match status" value="1"/>
</dbReference>
<dbReference type="GO" id="GO:0016747">
    <property type="term" value="F:acyltransferase activity, transferring groups other than amino-acyl groups"/>
    <property type="evidence" value="ECO:0007669"/>
    <property type="project" value="InterPro"/>
</dbReference>
<accession>A0A9W6JRW8</accession>
<reference evidence="2" key="2">
    <citation type="submission" date="2023-01" db="EMBL/GenBank/DDBJ databases">
        <authorList>
            <person name="Sun Q."/>
            <person name="Evtushenko L."/>
        </authorList>
    </citation>
    <scope>NUCLEOTIDE SEQUENCE</scope>
    <source>
        <strain evidence="2">VKM B-2789</strain>
    </source>
</reference>
<name>A0A9W6JRW8_9HYPH</name>
<evidence type="ECO:0000313" key="3">
    <source>
        <dbReference type="Proteomes" id="UP001143330"/>
    </source>
</evidence>
<organism evidence="2 3">
    <name type="scientific">Ancylobacter defluvii</name>
    <dbReference type="NCBI Taxonomy" id="1282440"/>
    <lineage>
        <taxon>Bacteria</taxon>
        <taxon>Pseudomonadati</taxon>
        <taxon>Pseudomonadota</taxon>
        <taxon>Alphaproteobacteria</taxon>
        <taxon>Hyphomicrobiales</taxon>
        <taxon>Xanthobacteraceae</taxon>
        <taxon>Ancylobacter</taxon>
    </lineage>
</organism>
<comment type="caution">
    <text evidence="2">The sequence shown here is derived from an EMBL/GenBank/DDBJ whole genome shotgun (WGS) entry which is preliminary data.</text>
</comment>
<dbReference type="InterPro" id="IPR051531">
    <property type="entry name" value="N-acetyltransferase"/>
</dbReference>
<sequence>MVEIPPLLTPRLRLRGYRSDEFDAYAAMWSEAAVIRFIGGTPLPREAAWSRFLRQIGLWHHLGFGFFAVEDRETGAFIGEAGFHDLKRAISPSIEGTMEAGWALVGAAQGRGLAEEAMRAALDWAARHGTGERVTCIIHPEHTASLHVAGKLGFVAFGDGTYQGHPMTLLERPRVPVTRS</sequence>
<dbReference type="PANTHER" id="PTHR43792">
    <property type="entry name" value="GNAT FAMILY, PUTATIVE (AFU_ORTHOLOGUE AFUA_3G00765)-RELATED-RELATED"/>
    <property type="match status" value="1"/>
</dbReference>
<dbReference type="RefSeq" id="WP_213363277.1">
    <property type="nucleotide sequence ID" value="NZ_BSFM01000003.1"/>
</dbReference>
<dbReference type="Pfam" id="PF13302">
    <property type="entry name" value="Acetyltransf_3"/>
    <property type="match status" value="1"/>
</dbReference>
<gene>
    <name evidence="2" type="ORF">GCM10017653_07200</name>
</gene>
<dbReference type="SUPFAM" id="SSF55729">
    <property type="entry name" value="Acyl-CoA N-acyltransferases (Nat)"/>
    <property type="match status" value="1"/>
</dbReference>
<dbReference type="EMBL" id="BSFM01000003">
    <property type="protein sequence ID" value="GLK82651.1"/>
    <property type="molecule type" value="Genomic_DNA"/>
</dbReference>
<keyword evidence="3" id="KW-1185">Reference proteome</keyword>
<dbReference type="AlphaFoldDB" id="A0A9W6JRW8"/>
<dbReference type="Proteomes" id="UP001143330">
    <property type="component" value="Unassembled WGS sequence"/>
</dbReference>
<dbReference type="InterPro" id="IPR016181">
    <property type="entry name" value="Acyl_CoA_acyltransferase"/>
</dbReference>
<feature type="domain" description="N-acetyltransferase" evidence="1">
    <location>
        <begin position="12"/>
        <end position="175"/>
    </location>
</feature>
<protein>
    <submittedName>
        <fullName evidence="2">N-acetyltransferase</fullName>
    </submittedName>
</protein>
<dbReference type="Gene3D" id="3.40.630.30">
    <property type="match status" value="1"/>
</dbReference>
<dbReference type="InterPro" id="IPR000182">
    <property type="entry name" value="GNAT_dom"/>
</dbReference>
<reference evidence="2" key="1">
    <citation type="journal article" date="2014" name="Int. J. Syst. Evol. Microbiol.">
        <title>Complete genome sequence of Corynebacterium casei LMG S-19264T (=DSM 44701T), isolated from a smear-ripened cheese.</title>
        <authorList>
            <consortium name="US DOE Joint Genome Institute (JGI-PGF)"/>
            <person name="Walter F."/>
            <person name="Albersmeier A."/>
            <person name="Kalinowski J."/>
            <person name="Ruckert C."/>
        </authorList>
    </citation>
    <scope>NUCLEOTIDE SEQUENCE</scope>
    <source>
        <strain evidence="2">VKM B-2789</strain>
    </source>
</reference>
<dbReference type="PANTHER" id="PTHR43792:SF1">
    <property type="entry name" value="N-ACETYLTRANSFERASE DOMAIN-CONTAINING PROTEIN"/>
    <property type="match status" value="1"/>
</dbReference>
<evidence type="ECO:0000259" key="1">
    <source>
        <dbReference type="PROSITE" id="PS51186"/>
    </source>
</evidence>
<evidence type="ECO:0000313" key="2">
    <source>
        <dbReference type="EMBL" id="GLK82651.1"/>
    </source>
</evidence>